<evidence type="ECO:0000256" key="5">
    <source>
        <dbReference type="ARBA" id="ARBA00023004"/>
    </source>
</evidence>
<dbReference type="PANTHER" id="PTHR46696">
    <property type="entry name" value="P450, PUTATIVE (EUROFUNG)-RELATED"/>
    <property type="match status" value="1"/>
</dbReference>
<evidence type="ECO:0000313" key="7">
    <source>
        <dbReference type="EMBL" id="QLY34608.1"/>
    </source>
</evidence>
<dbReference type="GO" id="GO:0016705">
    <property type="term" value="F:oxidoreductase activity, acting on paired donors, with incorporation or reduction of molecular oxygen"/>
    <property type="evidence" value="ECO:0007669"/>
    <property type="project" value="InterPro"/>
</dbReference>
<dbReference type="AlphaFoldDB" id="A0A7D6ZFW4"/>
<keyword evidence="3" id="KW-0479">Metal-binding</keyword>
<keyword evidence="2" id="KW-0349">Heme</keyword>
<reference evidence="7 8" key="1">
    <citation type="submission" date="2020-07" db="EMBL/GenBank/DDBJ databases">
        <authorList>
            <person name="Zhuang K."/>
            <person name="Ran Y."/>
        </authorList>
    </citation>
    <scope>NUCLEOTIDE SEQUENCE [LARGE SCALE GENOMIC DNA]</scope>
    <source>
        <strain evidence="7 8">WCH-YHL-001</strain>
    </source>
</reference>
<dbReference type="PANTHER" id="PTHR46696:SF1">
    <property type="entry name" value="CYTOCHROME P450 YJIB-RELATED"/>
    <property type="match status" value="1"/>
</dbReference>
<keyword evidence="6" id="KW-0503">Monooxygenase</keyword>
<evidence type="ECO:0000313" key="8">
    <source>
        <dbReference type="Proteomes" id="UP000515512"/>
    </source>
</evidence>
<gene>
    <name evidence="7" type="ORF">H0264_23205</name>
</gene>
<dbReference type="KEGG" id="nhu:H0264_23205"/>
<dbReference type="PRINTS" id="PR00359">
    <property type="entry name" value="BP450"/>
</dbReference>
<evidence type="ECO:0000256" key="1">
    <source>
        <dbReference type="ARBA" id="ARBA00010617"/>
    </source>
</evidence>
<evidence type="ECO:0000256" key="4">
    <source>
        <dbReference type="ARBA" id="ARBA00023002"/>
    </source>
</evidence>
<dbReference type="GO" id="GO:0005506">
    <property type="term" value="F:iron ion binding"/>
    <property type="evidence" value="ECO:0007669"/>
    <property type="project" value="InterPro"/>
</dbReference>
<organism evidence="7 8">
    <name type="scientific">Nocardia huaxiensis</name>
    <dbReference type="NCBI Taxonomy" id="2755382"/>
    <lineage>
        <taxon>Bacteria</taxon>
        <taxon>Bacillati</taxon>
        <taxon>Actinomycetota</taxon>
        <taxon>Actinomycetes</taxon>
        <taxon>Mycobacteriales</taxon>
        <taxon>Nocardiaceae</taxon>
        <taxon>Nocardia</taxon>
    </lineage>
</organism>
<proteinExistence type="inferred from homology"/>
<keyword evidence="8" id="KW-1185">Reference proteome</keyword>
<keyword evidence="5" id="KW-0408">Iron</keyword>
<dbReference type="SUPFAM" id="SSF48264">
    <property type="entry name" value="Cytochrome P450"/>
    <property type="match status" value="1"/>
</dbReference>
<name>A0A7D6ZFW4_9NOCA</name>
<accession>A0A7D6ZFW4</accession>
<protein>
    <submittedName>
        <fullName evidence="7">Cytochrome P450</fullName>
    </submittedName>
</protein>
<dbReference type="InterPro" id="IPR036396">
    <property type="entry name" value="Cyt_P450_sf"/>
</dbReference>
<evidence type="ECO:0000256" key="2">
    <source>
        <dbReference type="ARBA" id="ARBA00022617"/>
    </source>
</evidence>
<dbReference type="EMBL" id="CP059399">
    <property type="protein sequence ID" value="QLY34608.1"/>
    <property type="molecule type" value="Genomic_DNA"/>
</dbReference>
<dbReference type="Proteomes" id="UP000515512">
    <property type="component" value="Chromosome"/>
</dbReference>
<dbReference type="GO" id="GO:0004497">
    <property type="term" value="F:monooxygenase activity"/>
    <property type="evidence" value="ECO:0007669"/>
    <property type="project" value="UniProtKB-KW"/>
</dbReference>
<sequence>MPHAPAFPADPRRAYDDLRRLHPSLVTVEVAEGIPATLVIGYRAALRILSDPDHFPSDPRAWQSAAPARRPILPILEWFLIDTETSRPQHLSSRAAHTAGLNAIDLHHLRRVVESTAVVLINNFCEAGAADLLTQYAIPLTVHVINTLLGLPPDISDRMITAMAELREPAAATPPELHHQHLRGAITEVVAAKRARPAGDLISALTTHPAGLTDAEITAQIEVSYARGTEPTWNLIANTLLLMMTDQRFHGLFISGSLSTRDAIDEVLFTDPPLAGSCARFPRQPQVIDGVLLPADHPVIISSTAGNNDPELGGHRVGNRAHLAWGAGPHSCPAQSTVLLIVQEALDQLLDALPDIQLAIPADRIRWRPGAFHRAPEAVPVTFPPAPPLSIP</sequence>
<evidence type="ECO:0000256" key="3">
    <source>
        <dbReference type="ARBA" id="ARBA00022723"/>
    </source>
</evidence>
<dbReference type="InterPro" id="IPR002397">
    <property type="entry name" value="Cyt_P450_B"/>
</dbReference>
<keyword evidence="4" id="KW-0560">Oxidoreductase</keyword>
<comment type="similarity">
    <text evidence="1">Belongs to the cytochrome P450 family.</text>
</comment>
<dbReference type="GO" id="GO:0020037">
    <property type="term" value="F:heme binding"/>
    <property type="evidence" value="ECO:0007669"/>
    <property type="project" value="InterPro"/>
</dbReference>
<dbReference type="Gene3D" id="1.10.630.10">
    <property type="entry name" value="Cytochrome P450"/>
    <property type="match status" value="1"/>
</dbReference>
<evidence type="ECO:0000256" key="6">
    <source>
        <dbReference type="ARBA" id="ARBA00023033"/>
    </source>
</evidence>